<evidence type="ECO:0000256" key="5">
    <source>
        <dbReference type="ARBA" id="ARBA00022989"/>
    </source>
</evidence>
<organism evidence="9 10">
    <name type="scientific">Luteipulveratus flavus</name>
    <dbReference type="NCBI Taxonomy" id="3031728"/>
    <lineage>
        <taxon>Bacteria</taxon>
        <taxon>Bacillati</taxon>
        <taxon>Actinomycetota</taxon>
        <taxon>Actinomycetes</taxon>
        <taxon>Micrococcales</taxon>
        <taxon>Dermacoccaceae</taxon>
        <taxon>Luteipulveratus</taxon>
    </lineage>
</organism>
<evidence type="ECO:0000256" key="4">
    <source>
        <dbReference type="ARBA" id="ARBA00022692"/>
    </source>
</evidence>
<dbReference type="RefSeq" id="WP_277191286.1">
    <property type="nucleotide sequence ID" value="NZ_JAROAV010000012.1"/>
</dbReference>
<feature type="transmembrane region" description="Helical" evidence="7">
    <location>
        <begin position="247"/>
        <end position="267"/>
    </location>
</feature>
<evidence type="ECO:0000313" key="10">
    <source>
        <dbReference type="Proteomes" id="UP001528912"/>
    </source>
</evidence>
<dbReference type="EMBL" id="JAROAV010000012">
    <property type="protein sequence ID" value="MDF8263595.1"/>
    <property type="molecule type" value="Genomic_DNA"/>
</dbReference>
<proteinExistence type="predicted"/>
<feature type="transmembrane region" description="Helical" evidence="7">
    <location>
        <begin position="279"/>
        <end position="297"/>
    </location>
</feature>
<dbReference type="InterPro" id="IPR050171">
    <property type="entry name" value="MFS_Transporters"/>
</dbReference>
<comment type="subcellular location">
    <subcellularLocation>
        <location evidence="1">Cell membrane</location>
        <topology evidence="1">Multi-pass membrane protein</topology>
    </subcellularLocation>
</comment>
<dbReference type="InterPro" id="IPR036259">
    <property type="entry name" value="MFS_trans_sf"/>
</dbReference>
<reference evidence="9 10" key="1">
    <citation type="submission" date="2023-03" db="EMBL/GenBank/DDBJ databases">
        <title>YIM 133296 draft genome.</title>
        <authorList>
            <person name="Xiong L."/>
        </authorList>
    </citation>
    <scope>NUCLEOTIDE SEQUENCE [LARGE SCALE GENOMIC DNA]</scope>
    <source>
        <strain evidence="9 10">YIM 133296</strain>
    </source>
</reference>
<evidence type="ECO:0000256" key="6">
    <source>
        <dbReference type="ARBA" id="ARBA00023136"/>
    </source>
</evidence>
<comment type="caution">
    <text evidence="9">The sequence shown here is derived from an EMBL/GenBank/DDBJ whole genome shotgun (WGS) entry which is preliminary data.</text>
</comment>
<keyword evidence="3" id="KW-1003">Cell membrane</keyword>
<dbReference type="Pfam" id="PF07690">
    <property type="entry name" value="MFS_1"/>
    <property type="match status" value="1"/>
</dbReference>
<evidence type="ECO:0000256" key="7">
    <source>
        <dbReference type="SAM" id="Phobius"/>
    </source>
</evidence>
<keyword evidence="5 7" id="KW-1133">Transmembrane helix</keyword>
<feature type="transmembrane region" description="Helical" evidence="7">
    <location>
        <begin position="21"/>
        <end position="43"/>
    </location>
</feature>
<evidence type="ECO:0000313" key="9">
    <source>
        <dbReference type="EMBL" id="MDF8263595.1"/>
    </source>
</evidence>
<feature type="transmembrane region" description="Helical" evidence="7">
    <location>
        <begin position="335"/>
        <end position="354"/>
    </location>
</feature>
<feature type="domain" description="Major facilitator superfamily (MFS) profile" evidence="8">
    <location>
        <begin position="18"/>
        <end position="396"/>
    </location>
</feature>
<evidence type="ECO:0000256" key="1">
    <source>
        <dbReference type="ARBA" id="ARBA00004651"/>
    </source>
</evidence>
<feature type="transmembrane region" description="Helical" evidence="7">
    <location>
        <begin position="303"/>
        <end position="328"/>
    </location>
</feature>
<dbReference type="PANTHER" id="PTHR23517">
    <property type="entry name" value="RESISTANCE PROTEIN MDTM, PUTATIVE-RELATED-RELATED"/>
    <property type="match status" value="1"/>
</dbReference>
<feature type="transmembrane region" description="Helical" evidence="7">
    <location>
        <begin position="171"/>
        <end position="193"/>
    </location>
</feature>
<evidence type="ECO:0000259" key="8">
    <source>
        <dbReference type="PROSITE" id="PS50850"/>
    </source>
</evidence>
<feature type="transmembrane region" description="Helical" evidence="7">
    <location>
        <begin position="143"/>
        <end position="165"/>
    </location>
</feature>
<sequence length="396" mass="40633">MTARATPRVLTWRTVPRPLRILIVARTVNRLGAFSMAFLGLLLTERLGASLPTAGAVLAAFGLATIPSRLIGGRLADRIGRRRTIALGLLGCAASQLWLAASPSVTSAALAAVAFGLAFEIYEPASQAIVADVTEPQDRPAAYALLWASTAVAGVLAGLIAGAVSGVDLRLLFVIDAASCLACAVIVVGLLPGPEETTDRPDASTVRPWRDARLLLLLGVGTVFATIMMLMVMALPLTLSERGLPAWNLGVVLAAGALTSVVATPFVPRITAGRDSFATLRGAYVVLAVGLVLTAYADGLALFLFATVVCGLGEVLLLGHSQSLAAGLAPDHGRAAYLAVFGLSWGVATTVAPVLGTQLLAHAGPIVAWLVPAAGALLCGLAQPALRRRLGASHDA</sequence>
<protein>
    <submittedName>
        <fullName evidence="9">MFS transporter</fullName>
    </submittedName>
</protein>
<dbReference type="Proteomes" id="UP001528912">
    <property type="component" value="Unassembled WGS sequence"/>
</dbReference>
<dbReference type="Gene3D" id="1.20.1250.20">
    <property type="entry name" value="MFS general substrate transporter like domains"/>
    <property type="match status" value="1"/>
</dbReference>
<accession>A0ABT6C485</accession>
<dbReference type="PROSITE" id="PS50850">
    <property type="entry name" value="MFS"/>
    <property type="match status" value="1"/>
</dbReference>
<keyword evidence="6 7" id="KW-0472">Membrane</keyword>
<dbReference type="InterPro" id="IPR020846">
    <property type="entry name" value="MFS_dom"/>
</dbReference>
<dbReference type="PANTHER" id="PTHR23517:SF2">
    <property type="entry name" value="MULTIDRUG RESISTANCE PROTEIN MDTH"/>
    <property type="match status" value="1"/>
</dbReference>
<dbReference type="PROSITE" id="PS00216">
    <property type="entry name" value="SUGAR_TRANSPORT_1"/>
    <property type="match status" value="1"/>
</dbReference>
<evidence type="ECO:0000256" key="3">
    <source>
        <dbReference type="ARBA" id="ARBA00022475"/>
    </source>
</evidence>
<keyword evidence="2" id="KW-0813">Transport</keyword>
<dbReference type="InterPro" id="IPR011701">
    <property type="entry name" value="MFS"/>
</dbReference>
<dbReference type="SUPFAM" id="SSF103473">
    <property type="entry name" value="MFS general substrate transporter"/>
    <property type="match status" value="1"/>
</dbReference>
<feature type="transmembrane region" description="Helical" evidence="7">
    <location>
        <begin position="366"/>
        <end position="386"/>
    </location>
</feature>
<evidence type="ECO:0000256" key="2">
    <source>
        <dbReference type="ARBA" id="ARBA00022448"/>
    </source>
</evidence>
<keyword evidence="4 7" id="KW-0812">Transmembrane</keyword>
<name>A0ABT6C485_9MICO</name>
<feature type="transmembrane region" description="Helical" evidence="7">
    <location>
        <begin position="49"/>
        <end position="71"/>
    </location>
</feature>
<dbReference type="InterPro" id="IPR005829">
    <property type="entry name" value="Sugar_transporter_CS"/>
</dbReference>
<gene>
    <name evidence="9" type="ORF">P4R38_04960</name>
</gene>
<keyword evidence="10" id="KW-1185">Reference proteome</keyword>
<feature type="transmembrane region" description="Helical" evidence="7">
    <location>
        <begin position="214"/>
        <end position="235"/>
    </location>
</feature>